<dbReference type="Proteomes" id="UP000245523">
    <property type="component" value="Unassembled WGS sequence"/>
</dbReference>
<reference evidence="14 15" key="1">
    <citation type="submission" date="2018-05" db="EMBL/GenBank/DDBJ databases">
        <title>Animal gut microbial communities from fecal samples from Wisconsin, USA.</title>
        <authorList>
            <person name="Neumann A."/>
        </authorList>
    </citation>
    <scope>NUCLEOTIDE SEQUENCE [LARGE SCALE GENOMIC DNA]</scope>
    <source>
        <strain evidence="14 15">UWS4</strain>
    </source>
</reference>
<evidence type="ECO:0000256" key="13">
    <source>
        <dbReference type="RuleBase" id="RU003785"/>
    </source>
</evidence>
<evidence type="ECO:0000256" key="8">
    <source>
        <dbReference type="ARBA" id="ARBA00022842"/>
    </source>
</evidence>
<keyword evidence="15" id="KW-1185">Reference proteome</keyword>
<comment type="caution">
    <text evidence="10">Lacks conserved residue(s) required for the propagation of feature annotation.</text>
</comment>
<dbReference type="Pfam" id="PF01715">
    <property type="entry name" value="IPPT"/>
    <property type="match status" value="1"/>
</dbReference>
<evidence type="ECO:0000256" key="5">
    <source>
        <dbReference type="ARBA" id="ARBA00022694"/>
    </source>
</evidence>
<dbReference type="Gene3D" id="1.10.20.140">
    <property type="match status" value="1"/>
</dbReference>
<dbReference type="InterPro" id="IPR018022">
    <property type="entry name" value="IPT"/>
</dbReference>
<accession>A0ABX5LKB3</accession>
<comment type="subunit">
    <text evidence="10">Monomer.</text>
</comment>
<dbReference type="HAMAP" id="MF_00185">
    <property type="entry name" value="IPP_trans"/>
    <property type="match status" value="1"/>
</dbReference>
<evidence type="ECO:0000256" key="1">
    <source>
        <dbReference type="ARBA" id="ARBA00001946"/>
    </source>
</evidence>
<dbReference type="PANTHER" id="PTHR11088">
    <property type="entry name" value="TRNA DIMETHYLALLYLTRANSFERASE"/>
    <property type="match status" value="1"/>
</dbReference>
<dbReference type="EC" id="2.5.1.75" evidence="10"/>
<feature type="binding site" evidence="10">
    <location>
        <begin position="9"/>
        <end position="16"/>
    </location>
    <ligand>
        <name>ATP</name>
        <dbReference type="ChEBI" id="CHEBI:30616"/>
    </ligand>
</feature>
<dbReference type="InterPro" id="IPR039657">
    <property type="entry name" value="Dimethylallyltransferase"/>
</dbReference>
<comment type="similarity">
    <text evidence="3 10 13">Belongs to the IPP transferase family.</text>
</comment>
<dbReference type="PANTHER" id="PTHR11088:SF60">
    <property type="entry name" value="TRNA DIMETHYLALLYLTRANSFERASE"/>
    <property type="match status" value="1"/>
</dbReference>
<feature type="site" description="Interaction with substrate tRNA" evidence="10">
    <location>
        <position position="120"/>
    </location>
</feature>
<dbReference type="InterPro" id="IPR027417">
    <property type="entry name" value="P-loop_NTPase"/>
</dbReference>
<evidence type="ECO:0000256" key="12">
    <source>
        <dbReference type="RuleBase" id="RU003784"/>
    </source>
</evidence>
<keyword evidence="5 10" id="KW-0819">tRNA processing</keyword>
<comment type="catalytic activity">
    <reaction evidence="9 10 11">
        <text>adenosine(37) in tRNA + dimethylallyl diphosphate = N(6)-dimethylallyladenosine(37) in tRNA + diphosphate</text>
        <dbReference type="Rhea" id="RHEA:26482"/>
        <dbReference type="Rhea" id="RHEA-COMP:10162"/>
        <dbReference type="Rhea" id="RHEA-COMP:10375"/>
        <dbReference type="ChEBI" id="CHEBI:33019"/>
        <dbReference type="ChEBI" id="CHEBI:57623"/>
        <dbReference type="ChEBI" id="CHEBI:74411"/>
        <dbReference type="ChEBI" id="CHEBI:74415"/>
        <dbReference type="EC" id="2.5.1.75"/>
    </reaction>
</comment>
<comment type="cofactor">
    <cofactor evidence="1 10">
        <name>Mg(2+)</name>
        <dbReference type="ChEBI" id="CHEBI:18420"/>
    </cofactor>
</comment>
<dbReference type="Gene3D" id="3.40.50.300">
    <property type="entry name" value="P-loop containing nucleotide triphosphate hydrolases"/>
    <property type="match status" value="1"/>
</dbReference>
<evidence type="ECO:0000256" key="10">
    <source>
        <dbReference type="HAMAP-Rule" id="MF_00185"/>
    </source>
</evidence>
<evidence type="ECO:0000256" key="4">
    <source>
        <dbReference type="ARBA" id="ARBA00022679"/>
    </source>
</evidence>
<evidence type="ECO:0000256" key="2">
    <source>
        <dbReference type="ARBA" id="ARBA00003213"/>
    </source>
</evidence>
<evidence type="ECO:0000256" key="9">
    <source>
        <dbReference type="ARBA" id="ARBA00049563"/>
    </source>
</evidence>
<evidence type="ECO:0000256" key="7">
    <source>
        <dbReference type="ARBA" id="ARBA00022840"/>
    </source>
</evidence>
<dbReference type="NCBIfam" id="TIGR00174">
    <property type="entry name" value="miaA"/>
    <property type="match status" value="1"/>
</dbReference>
<keyword evidence="6 10" id="KW-0547">Nucleotide-binding</keyword>
<keyword evidence="4 10" id="KW-0808">Transferase</keyword>
<comment type="caution">
    <text evidence="14">The sequence shown here is derived from an EMBL/GenBank/DDBJ whole genome shotgun (WGS) entry which is preliminary data.</text>
</comment>
<proteinExistence type="inferred from homology"/>
<evidence type="ECO:0000313" key="14">
    <source>
        <dbReference type="EMBL" id="PWK94010.1"/>
    </source>
</evidence>
<sequence length="305" mass="34394">MPILCALVGATGVGKTNLSLALAQEFHAEIISMDSRQIYRGFCIGTAQPTEGELKKVKHHLVDFLSPTENFSVGEFIRNVKELLAKNPTTPYILVGGTGMYLQALTEGIAEIPQVSSEVRETAEKFLQENGILALYEKVKEIDSESAMKILPQDKQRLLRAYEVTLQTGRKFSEVRKERCGGIGKIPTFWLNRSREILYKRIDERVQKMVELGWKNEVENLVATVPENAPAWQSLGYREWVECLRGKISEAEVIACVQQGTRHYAKRQLTWFRHQTESSEINLDAGFENCFATICDSFNSICAGN</sequence>
<feature type="site" description="Interaction with substrate tRNA" evidence="10">
    <location>
        <position position="98"/>
    </location>
</feature>
<evidence type="ECO:0000256" key="6">
    <source>
        <dbReference type="ARBA" id="ARBA00022741"/>
    </source>
</evidence>
<evidence type="ECO:0000313" key="15">
    <source>
        <dbReference type="Proteomes" id="UP000245523"/>
    </source>
</evidence>
<gene>
    <name evidence="10" type="primary">miaA</name>
    <name evidence="14" type="ORF">B0H50_1241</name>
</gene>
<name>A0ABX5LKB3_9BACT</name>
<keyword evidence="8 10" id="KW-0460">Magnesium</keyword>
<organism evidence="14 15">
    <name type="scientific">Hallerella porci</name>
    <dbReference type="NCBI Taxonomy" id="1945871"/>
    <lineage>
        <taxon>Bacteria</taxon>
        <taxon>Pseudomonadati</taxon>
        <taxon>Fibrobacterota</taxon>
        <taxon>Fibrobacteria</taxon>
        <taxon>Fibrobacterales</taxon>
        <taxon>Fibrobacteraceae</taxon>
        <taxon>Hallerella</taxon>
    </lineage>
</organism>
<evidence type="ECO:0000256" key="3">
    <source>
        <dbReference type="ARBA" id="ARBA00005842"/>
    </source>
</evidence>
<comment type="function">
    <text evidence="2 10 12">Catalyzes the transfer of a dimethylallyl group onto the adenine at position 37 in tRNAs that read codons beginning with uridine, leading to the formation of N6-(dimethylallyl)adenosine (i(6)A).</text>
</comment>
<dbReference type="RefSeq" id="WP_109587644.1">
    <property type="nucleotide sequence ID" value="NZ_JAXEIU010000039.1"/>
</dbReference>
<evidence type="ECO:0000256" key="11">
    <source>
        <dbReference type="RuleBase" id="RU003783"/>
    </source>
</evidence>
<feature type="binding site" evidence="10">
    <location>
        <begin position="11"/>
        <end position="16"/>
    </location>
    <ligand>
        <name>substrate</name>
    </ligand>
</feature>
<dbReference type="SUPFAM" id="SSF52540">
    <property type="entry name" value="P-loop containing nucleoside triphosphate hydrolases"/>
    <property type="match status" value="1"/>
</dbReference>
<keyword evidence="7 10" id="KW-0067">ATP-binding</keyword>
<dbReference type="EMBL" id="QGHD01000024">
    <property type="protein sequence ID" value="PWK94010.1"/>
    <property type="molecule type" value="Genomic_DNA"/>
</dbReference>
<feature type="region of interest" description="Interaction with substrate tRNA" evidence="10">
    <location>
        <begin position="156"/>
        <end position="160"/>
    </location>
</feature>
<protein>
    <recommendedName>
        <fullName evidence="10">tRNA dimethylallyltransferase</fullName>
        <ecNumber evidence="10">2.5.1.75</ecNumber>
    </recommendedName>
    <alternativeName>
        <fullName evidence="10">Dimethylallyl diphosphate:tRNA dimethylallyltransferase</fullName>
        <shortName evidence="10">DMAPP:tRNA dimethylallyltransferase</shortName>
        <shortName evidence="10">DMATase</shortName>
    </alternativeName>
    <alternativeName>
        <fullName evidence="10">Isopentenyl-diphosphate:tRNA isopentenyltransferase</fullName>
        <shortName evidence="10">IPP transferase</shortName>
        <shortName evidence="10">IPPT</shortName>
        <shortName evidence="10">IPTase</shortName>
    </alternativeName>
</protein>
<feature type="region of interest" description="Interaction with substrate tRNA" evidence="10">
    <location>
        <begin position="34"/>
        <end position="37"/>
    </location>
</feature>